<dbReference type="OrthoDB" id="9786218at2"/>
<keyword evidence="3" id="KW-1185">Reference proteome</keyword>
<feature type="transmembrane region" description="Helical" evidence="1">
    <location>
        <begin position="17"/>
        <end position="35"/>
    </location>
</feature>
<keyword evidence="1" id="KW-0812">Transmembrane</keyword>
<keyword evidence="1" id="KW-0472">Membrane</keyword>
<evidence type="ECO:0000313" key="2">
    <source>
        <dbReference type="EMBL" id="TFV44085.1"/>
    </source>
</evidence>
<feature type="transmembrane region" description="Helical" evidence="1">
    <location>
        <begin position="148"/>
        <end position="165"/>
    </location>
</feature>
<feature type="transmembrane region" description="Helical" evidence="1">
    <location>
        <begin position="172"/>
        <end position="195"/>
    </location>
</feature>
<evidence type="ECO:0008006" key="4">
    <source>
        <dbReference type="Google" id="ProtNLM"/>
    </source>
</evidence>
<gene>
    <name evidence="2" type="ORF">E4K65_29610</name>
</gene>
<accession>A0A4Y9LL69</accession>
<comment type="caution">
    <text evidence="2">The sequence shown here is derived from an EMBL/GenBank/DDBJ whole genome shotgun (WGS) entry which is preliminary data.</text>
</comment>
<dbReference type="Proteomes" id="UP000297966">
    <property type="component" value="Unassembled WGS sequence"/>
</dbReference>
<organism evidence="2 3">
    <name type="scientific">Bradyrhizobium niftali</name>
    <dbReference type="NCBI Taxonomy" id="2560055"/>
    <lineage>
        <taxon>Bacteria</taxon>
        <taxon>Pseudomonadati</taxon>
        <taxon>Pseudomonadota</taxon>
        <taxon>Alphaproteobacteria</taxon>
        <taxon>Hyphomicrobiales</taxon>
        <taxon>Nitrobacteraceae</taxon>
        <taxon>Bradyrhizobium</taxon>
    </lineage>
</organism>
<evidence type="ECO:0000313" key="3">
    <source>
        <dbReference type="Proteomes" id="UP000297966"/>
    </source>
</evidence>
<feature type="transmembrane region" description="Helical" evidence="1">
    <location>
        <begin position="215"/>
        <end position="232"/>
    </location>
</feature>
<dbReference type="RefSeq" id="WP_135177140.1">
    <property type="nucleotide sequence ID" value="NZ_SPQT01000020.1"/>
</dbReference>
<evidence type="ECO:0000256" key="1">
    <source>
        <dbReference type="SAM" id="Phobius"/>
    </source>
</evidence>
<sequence>MSLSFANSIAMQSRARALVPLCVGAGAYLFFLHVGDTLLQDSDSFWQIKIGQWILDHGTVPTTDFYSFTRTGAPWISTSWLSQVLFAFSHAQWDWAGPVILTTMAVALTAAIFVYLLDAQIEAPRAVLFAMLALLLSLHHVLARPHILALPVMVAWVGLLMAAADRRRAPSWYWLPLMALWANLHGGFVLGLALIGPISLEAVEHAEKGRRLQLFMRWVLFGIGALIASCCTPYGWKTLLGATNILSLGELLSLIFEWMPANFATFSSFEGALLGLIAFGYYRGLVLSAPRIFLILFLTWSALTHVRSIEAFAFLVPLVLAKPLGQMVTRPQPDATGTDRWPARYVTALGALMIVAAGWTSTSLYMGHNRFTFTMTQTPVAAVDLLEQRKAQRIFNAYQFGGYLISRDIPVYVDGRAELYGETFVMDFFKATEGKKPELLPRLLDEYKIDATLLVADAPGPQILDQLKGWKRIYTDDIAVIHVRTADAQAGAAPQAETSREAFK</sequence>
<feature type="transmembrane region" description="Helical" evidence="1">
    <location>
        <begin position="126"/>
        <end position="142"/>
    </location>
</feature>
<feature type="transmembrane region" description="Helical" evidence="1">
    <location>
        <begin position="95"/>
        <end position="117"/>
    </location>
</feature>
<feature type="transmembrane region" description="Helical" evidence="1">
    <location>
        <begin position="239"/>
        <end position="256"/>
    </location>
</feature>
<reference evidence="2 3" key="1">
    <citation type="submission" date="2019-03" db="EMBL/GenBank/DDBJ databases">
        <title>Bradyrhizobium diversity isolated from nodules of Chamaecrista fasciculata.</title>
        <authorList>
            <person name="Klepa M.S."/>
            <person name="Urquiaga M.O."/>
            <person name="Hungria M."/>
            <person name="Delamuta J.R."/>
        </authorList>
    </citation>
    <scope>NUCLEOTIDE SEQUENCE [LARGE SCALE GENOMIC DNA]</scope>
    <source>
        <strain evidence="2 3">CNPSo 3448</strain>
    </source>
</reference>
<name>A0A4Y9LL69_9BRAD</name>
<dbReference type="AlphaFoldDB" id="A0A4Y9LL69"/>
<keyword evidence="1" id="KW-1133">Transmembrane helix</keyword>
<dbReference type="EMBL" id="SPQT01000020">
    <property type="protein sequence ID" value="TFV44085.1"/>
    <property type="molecule type" value="Genomic_DNA"/>
</dbReference>
<proteinExistence type="predicted"/>
<protein>
    <recommendedName>
        <fullName evidence="4">Glycosyltransferase RgtA/B/C/D-like domain-containing protein</fullName>
    </recommendedName>
</protein>
<feature type="transmembrane region" description="Helical" evidence="1">
    <location>
        <begin position="341"/>
        <end position="360"/>
    </location>
</feature>